<comment type="miscellaneous">
    <text evidence="15">In the RecBCD complex, RecB has a slow 3'-5' helicase, an exonuclease activity and loads RecA onto ssDNA, RecD has a fast 5'-3' helicase activity, while RecC stimulates the ATPase and processivity of the RecB helicase and contributes to recognition of the Chi site.</text>
</comment>
<comment type="catalytic activity">
    <reaction evidence="15">
        <text>Exonucleolytic cleavage (in the presence of ATP) in either 5'- to 3'- or 3'- to 5'-direction to yield 5'-phosphooligonucleotides.</text>
        <dbReference type="EC" id="3.1.11.5"/>
    </reaction>
</comment>
<reference evidence="19" key="1">
    <citation type="submission" date="2021-02" db="EMBL/GenBank/DDBJ databases">
        <title>Thiocyanate and organic carbon inputs drive convergent selection for specific autotrophic Afipia and Thiobacillus strains within complex microbiomes.</title>
        <authorList>
            <person name="Huddy R.J."/>
            <person name="Sachdeva R."/>
            <person name="Kadzinga F."/>
            <person name="Kantor R.S."/>
            <person name="Harrison S.T.L."/>
            <person name="Banfield J.F."/>
        </authorList>
    </citation>
    <scope>NUCLEOTIDE SEQUENCE</scope>
    <source>
        <strain evidence="19">SCN18_13_7_16_R3_B_64_19</strain>
    </source>
</reference>
<dbReference type="Pfam" id="PF12705">
    <property type="entry name" value="PDDEXK_1"/>
    <property type="match status" value="1"/>
</dbReference>
<comment type="subunit">
    <text evidence="15">Heterotrimer of RecB, RecC and RecD. All subunits contribute to DNA-binding. Interacts with RecA.</text>
</comment>
<dbReference type="GO" id="GO:0005829">
    <property type="term" value="C:cytosol"/>
    <property type="evidence" value="ECO:0007669"/>
    <property type="project" value="TreeGrafter"/>
</dbReference>
<evidence type="ECO:0000256" key="13">
    <source>
        <dbReference type="ARBA" id="ARBA00034617"/>
    </source>
</evidence>
<dbReference type="CDD" id="cd22352">
    <property type="entry name" value="RecB_C-like"/>
    <property type="match status" value="1"/>
</dbReference>
<feature type="active site" description="For nuclease activity" evidence="15">
    <location>
        <position position="1104"/>
    </location>
</feature>
<dbReference type="InterPro" id="IPR004586">
    <property type="entry name" value="RecB"/>
</dbReference>
<comment type="cofactor">
    <cofactor evidence="15">
        <name>Mg(2+)</name>
        <dbReference type="ChEBI" id="CHEBI:18420"/>
    </cofactor>
    <text evidence="15">Binds 1 Mg(2+) ion per subunit.</text>
</comment>
<evidence type="ECO:0000256" key="2">
    <source>
        <dbReference type="ARBA" id="ARBA00022723"/>
    </source>
</evidence>
<dbReference type="AlphaFoldDB" id="A0A8I1MVU2"/>
<dbReference type="Gene3D" id="3.90.320.10">
    <property type="match status" value="1"/>
</dbReference>
<dbReference type="InterPro" id="IPR014017">
    <property type="entry name" value="DNA_helicase_UvrD-like_C"/>
</dbReference>
<dbReference type="NCBIfam" id="TIGR00609">
    <property type="entry name" value="recB"/>
    <property type="match status" value="1"/>
</dbReference>
<dbReference type="InterPro" id="IPR011335">
    <property type="entry name" value="Restrct_endonuc-II-like"/>
</dbReference>
<dbReference type="EMBL" id="JAFKMR010000017">
    <property type="protein sequence ID" value="MBN8744453.1"/>
    <property type="molecule type" value="Genomic_DNA"/>
</dbReference>
<keyword evidence="10 15" id="KW-0238">DNA-binding</keyword>
<keyword evidence="9 15" id="KW-0460">Magnesium</keyword>
<feature type="binding site" evidence="15">
    <location>
        <position position="978"/>
    </location>
    <ligand>
        <name>Mg(2+)</name>
        <dbReference type="ChEBI" id="CHEBI:18420"/>
    </ligand>
</feature>
<evidence type="ECO:0000259" key="17">
    <source>
        <dbReference type="PROSITE" id="PS51198"/>
    </source>
</evidence>
<dbReference type="GO" id="GO:0008854">
    <property type="term" value="F:exodeoxyribonuclease V activity"/>
    <property type="evidence" value="ECO:0007669"/>
    <property type="project" value="UniProtKB-EC"/>
</dbReference>
<evidence type="ECO:0000256" key="5">
    <source>
        <dbReference type="ARBA" id="ARBA00022801"/>
    </source>
</evidence>
<dbReference type="PANTHER" id="PTHR11070">
    <property type="entry name" value="UVRD / RECB / PCRA DNA HELICASE FAMILY MEMBER"/>
    <property type="match status" value="1"/>
</dbReference>
<dbReference type="Gene3D" id="1.10.486.10">
    <property type="entry name" value="PCRA, domain 4"/>
    <property type="match status" value="1"/>
</dbReference>
<evidence type="ECO:0000313" key="19">
    <source>
        <dbReference type="EMBL" id="MBN8744453.1"/>
    </source>
</evidence>
<comment type="caution">
    <text evidence="19">The sequence shown here is derived from an EMBL/GenBank/DDBJ whole genome shotgun (WGS) entry which is preliminary data.</text>
</comment>
<dbReference type="GO" id="GO:0000724">
    <property type="term" value="P:double-strand break repair via homologous recombination"/>
    <property type="evidence" value="ECO:0007669"/>
    <property type="project" value="UniProtKB-UniRule"/>
</dbReference>
<dbReference type="Gene3D" id="1.10.3170.10">
    <property type="entry name" value="Recbcd, chain B, domain 2"/>
    <property type="match status" value="1"/>
</dbReference>
<evidence type="ECO:0000256" key="10">
    <source>
        <dbReference type="ARBA" id="ARBA00023125"/>
    </source>
</evidence>
<dbReference type="Pfam" id="PF13361">
    <property type="entry name" value="UvrD_C"/>
    <property type="match status" value="1"/>
</dbReference>
<dbReference type="HAMAP" id="MF_01485">
    <property type="entry name" value="RecB"/>
    <property type="match status" value="1"/>
</dbReference>
<evidence type="ECO:0000256" key="6">
    <source>
        <dbReference type="ARBA" id="ARBA00022806"/>
    </source>
</evidence>
<keyword evidence="8 15" id="KW-0067">ATP-binding</keyword>
<feature type="region of interest" description="DNA-binding and helicase activity, interacts with RecC" evidence="15">
    <location>
        <begin position="1"/>
        <end position="884"/>
    </location>
</feature>
<comment type="catalytic activity">
    <reaction evidence="13 15">
        <text>Couples ATP hydrolysis with the unwinding of duplex DNA by translocating in the 3'-5' direction.</text>
        <dbReference type="EC" id="5.6.2.4"/>
    </reaction>
</comment>
<feature type="region of interest" description="Nuclease activity, interacts with RecD and RecA" evidence="15">
    <location>
        <begin position="912"/>
        <end position="1202"/>
    </location>
</feature>
<keyword evidence="12 15" id="KW-0413">Isomerase</keyword>
<proteinExistence type="inferred from homology"/>
<dbReference type="Proteomes" id="UP000664800">
    <property type="component" value="Unassembled WGS sequence"/>
</dbReference>
<comment type="catalytic activity">
    <reaction evidence="14 15">
        <text>ATP + H2O = ADP + phosphate + H(+)</text>
        <dbReference type="Rhea" id="RHEA:13065"/>
        <dbReference type="ChEBI" id="CHEBI:15377"/>
        <dbReference type="ChEBI" id="CHEBI:15378"/>
        <dbReference type="ChEBI" id="CHEBI:30616"/>
        <dbReference type="ChEBI" id="CHEBI:43474"/>
        <dbReference type="ChEBI" id="CHEBI:456216"/>
        <dbReference type="EC" id="5.6.2.4"/>
    </reaction>
</comment>
<dbReference type="GO" id="GO:0003677">
    <property type="term" value="F:DNA binding"/>
    <property type="evidence" value="ECO:0007669"/>
    <property type="project" value="UniProtKB-UniRule"/>
</dbReference>
<evidence type="ECO:0000313" key="20">
    <source>
        <dbReference type="Proteomes" id="UP000664800"/>
    </source>
</evidence>
<protein>
    <recommendedName>
        <fullName evidence="15">RecBCD enzyme subunit RecB</fullName>
        <ecNumber evidence="15">3.1.11.5</ecNumber>
        <ecNumber evidence="15">5.6.2.4</ecNumber>
    </recommendedName>
    <alternativeName>
        <fullName evidence="15">DNA 3'-5' helicase subunit RecB</fullName>
    </alternativeName>
    <alternativeName>
        <fullName evidence="15">Exonuclease V subunit RecB</fullName>
        <shortName evidence="15">ExoV subunit RecB</shortName>
    </alternativeName>
    <alternativeName>
        <fullName evidence="15">Helicase/nuclease RecBCD subunit RecB</fullName>
    </alternativeName>
</protein>
<evidence type="ECO:0000256" key="8">
    <source>
        <dbReference type="ARBA" id="ARBA00022840"/>
    </source>
</evidence>
<evidence type="ECO:0000256" key="4">
    <source>
        <dbReference type="ARBA" id="ARBA00022763"/>
    </source>
</evidence>
<evidence type="ECO:0000256" key="12">
    <source>
        <dbReference type="ARBA" id="ARBA00023235"/>
    </source>
</evidence>
<dbReference type="RefSeq" id="WP_276730254.1">
    <property type="nucleotide sequence ID" value="NZ_JAFKMR010000017.1"/>
</dbReference>
<dbReference type="InterPro" id="IPR014016">
    <property type="entry name" value="UvrD-like_ATP-bd"/>
</dbReference>
<dbReference type="PANTHER" id="PTHR11070:SF23">
    <property type="entry name" value="RECBCD ENZYME SUBUNIT RECB"/>
    <property type="match status" value="1"/>
</dbReference>
<dbReference type="EC" id="5.6.2.4" evidence="15"/>
<keyword evidence="5 15" id="KW-0378">Hydrolase</keyword>
<keyword evidence="1 15" id="KW-0540">Nuclease</keyword>
<feature type="binding site" evidence="15">
    <location>
        <position position="1104"/>
    </location>
    <ligand>
        <name>Mg(2+)</name>
        <dbReference type="ChEBI" id="CHEBI:18420"/>
    </ligand>
</feature>
<dbReference type="Gene3D" id="3.40.50.300">
    <property type="entry name" value="P-loop containing nucleotide triphosphate hydrolases"/>
    <property type="match status" value="2"/>
</dbReference>
<dbReference type="InterPro" id="IPR038726">
    <property type="entry name" value="PDDEXK_AddAB-type"/>
</dbReference>
<dbReference type="InterPro" id="IPR027417">
    <property type="entry name" value="P-loop_NTPase"/>
</dbReference>
<name>A0A8I1MVU2_THIA3</name>
<evidence type="ECO:0000256" key="1">
    <source>
        <dbReference type="ARBA" id="ARBA00022722"/>
    </source>
</evidence>
<evidence type="ECO:0000256" key="9">
    <source>
        <dbReference type="ARBA" id="ARBA00022842"/>
    </source>
</evidence>
<comment type="similarity">
    <text evidence="15">Belongs to the helicase family. UvrD subfamily.</text>
</comment>
<keyword evidence="3 15" id="KW-0547">Nucleotide-binding</keyword>
<evidence type="ECO:0000256" key="3">
    <source>
        <dbReference type="ARBA" id="ARBA00022741"/>
    </source>
</evidence>
<dbReference type="GO" id="GO:0009338">
    <property type="term" value="C:exodeoxyribonuclease V complex"/>
    <property type="evidence" value="ECO:0007669"/>
    <property type="project" value="TreeGrafter"/>
</dbReference>
<dbReference type="SUPFAM" id="SSF52540">
    <property type="entry name" value="P-loop containing nucleoside triphosphate hydrolases"/>
    <property type="match status" value="1"/>
</dbReference>
<evidence type="ECO:0000256" key="11">
    <source>
        <dbReference type="ARBA" id="ARBA00023204"/>
    </source>
</evidence>
<keyword evidence="2 15" id="KW-0479">Metal-binding</keyword>
<keyword evidence="11 15" id="KW-0234">DNA repair</keyword>
<dbReference type="Pfam" id="PF00580">
    <property type="entry name" value="UvrD-helicase"/>
    <property type="match status" value="1"/>
</dbReference>
<dbReference type="GO" id="GO:0000287">
    <property type="term" value="F:magnesium ion binding"/>
    <property type="evidence" value="ECO:0007669"/>
    <property type="project" value="UniProtKB-UniRule"/>
</dbReference>
<gene>
    <name evidence="15 19" type="primary">recB</name>
    <name evidence="19" type="ORF">J0I24_09115</name>
</gene>
<dbReference type="PROSITE" id="PS51217">
    <property type="entry name" value="UVRD_HELICASE_CTER"/>
    <property type="match status" value="1"/>
</dbReference>
<dbReference type="GO" id="GO:0043138">
    <property type="term" value="F:3'-5' DNA helicase activity"/>
    <property type="evidence" value="ECO:0007669"/>
    <property type="project" value="UniProtKB-UniRule"/>
</dbReference>
<feature type="domain" description="UvrD-like helicase ATP-binding" evidence="17">
    <location>
        <begin position="2"/>
        <end position="477"/>
    </location>
</feature>
<organism evidence="19 20">
    <name type="scientific">Thiomonas arsenitoxydans (strain DSM 22701 / CIP 110005 / 3As)</name>
    <dbReference type="NCBI Taxonomy" id="426114"/>
    <lineage>
        <taxon>Bacteria</taxon>
        <taxon>Pseudomonadati</taxon>
        <taxon>Pseudomonadota</taxon>
        <taxon>Betaproteobacteria</taxon>
        <taxon>Burkholderiales</taxon>
        <taxon>Thiomonas</taxon>
    </lineage>
</organism>
<comment type="domain">
    <text evidence="15">The N-terminal DNA-binding domain is a ssDNA-dependent ATPase and has ATP-dependent 3'-5' helicase function. This domain interacts with RecC.</text>
</comment>
<comment type="function">
    <text evidence="15">A helicase/nuclease that prepares dsDNA breaks (DSB) for recombinational DNA repair. Binds to DSBs and unwinds DNA via a highly rapid and processive ATP-dependent bidirectional helicase activity. Unwinds dsDNA until it encounters a Chi (crossover hotspot instigator) sequence from the 3' direction. Cuts ssDNA a few nucleotides 3' to the Chi site. The properties and activities of the enzyme are changed at Chi. The Chi-altered holoenzyme produces a long 3'-ssDNA overhang and facilitates RecA-binding to the ssDNA for homologous DNA recombination and repair. Holoenzyme degrades any linearized DNA that is unable to undergo homologous recombination. In the holoenzyme this subunit contributes ATPase, 3'-5' helicase, exonuclease activity and loads RecA onto ssDNA.</text>
</comment>
<dbReference type="InterPro" id="IPR000212">
    <property type="entry name" value="DNA_helicase_UvrD/REP"/>
</dbReference>
<accession>A0A8I1MVU2</accession>
<evidence type="ECO:0000259" key="18">
    <source>
        <dbReference type="PROSITE" id="PS51217"/>
    </source>
</evidence>
<keyword evidence="7 15" id="KW-0269">Exonuclease</keyword>
<keyword evidence="4 15" id="KW-0227">DNA damage</keyword>
<dbReference type="SUPFAM" id="SSF52980">
    <property type="entry name" value="Restriction endonuclease-like"/>
    <property type="match status" value="1"/>
</dbReference>
<sequence>MTAIPDPLDALTLPLQGSRLIEASAGTGKTWTIAALYLRLVLGHGDEASAFARPLSPEQILVMTFTRAATRELAERIRARLVEAAQCFQGAIAPKADDEFLLRLLDSYPPGSARQTAAWRLAMAAQAMDDAAVFTIDAWCQRMLREHAFDSGHSFDEDLLADEGELTTQAVHDFWRQQVYPLSGAALDGVLQVWPDVGALEGEVKSRLRAAQAGAPPVADKDDSLLDLWQRLGEPQQAQVSTLKAQWAERIASMRQWLCALVQSEANPLSKNKYGLKSVCGWFDALQAWLDNPAQQQPDLDDKAWAKLTPDGLRAGCNQGKQVEPPAVFNEVETLRAALADLADLVPELQTYAAAQVDARLRALKAASGQFSFHDQLERLDAALAGPQGERLRSRILEQYPVALIDEFQDTSALQFSMFNRLYGITTAQTTHSAVLLIGDPKQSIYAFRGADIASYLRARQATQGRHSALQTNYRSTAEVVHSVNQLFERREQSAGAGAFLYRGDKASDADNPVPFISVGARGRAEQLICSEGLVFALTCAVHQALESKRDARERFAAHAAARIVSLLNDVQAGFRQADGGFARLRQSDIAVLVRDGEEARAVRRALQRRGVASVYLSDRDSVFASPEAADLLRWLRAVAEPRDGRLARAAFAAPTLGATIAELAALATDDDVFENRLALLAELQTIWLRQGVLPMLRQTLHRLDLPARWLSEEDGERRLTNVLHLAELLQTASGTLDGEQALIRWLQEQMAGQSTEEQVVRLESEADLVRVVTIHKSKGLEYPLVFLPFATAFKEAKDGADDRERLREDLRLLYVALTRARHALWVGIAALKVGKGSVCMLHRSAIGYLLGGDTPRTGTAIPGLLRETFGDSPAVQIVDAAQETELQRLQAAHPAPALIEPPNYHAQFERNWSIGSFSALVRDLTPRSTQQPALQAALQDELWATEPSMEQPSPATLQPSAARHRFPRGALAGKFVHEQLAWLGENGFALSAQQTQDSLLQRCARQGWDAPRSADLLEWLSEVLVTPLPPLGVALPEIGTLLAEMEFWLPVDRARAAEIDALCQRHILPGRARPELTERTLHGMVMGFADLVFHHAGRYWVLDYKSNVLGTDDADYSQQALEAAVLEHRYDVQCALYMLALHRLLRARLRTAYDPQTQLGGAIDLFLRGVRGPQSGCVHIPPDGVLLDALDALFAQREEAA</sequence>
<keyword evidence="6 15" id="KW-0347">Helicase</keyword>
<feature type="binding site" evidence="16">
    <location>
        <begin position="23"/>
        <end position="30"/>
    </location>
    <ligand>
        <name>ATP</name>
        <dbReference type="ChEBI" id="CHEBI:30616"/>
    </ligand>
</feature>
<evidence type="ECO:0000256" key="15">
    <source>
        <dbReference type="HAMAP-Rule" id="MF_01485"/>
    </source>
</evidence>
<comment type="domain">
    <text evidence="15">The C-terminal domain has nuclease activity and interacts with RecD. It interacts with RecA, facilitating its loading onto ssDNA.</text>
</comment>
<dbReference type="GO" id="GO:0005524">
    <property type="term" value="F:ATP binding"/>
    <property type="evidence" value="ECO:0007669"/>
    <property type="project" value="UniProtKB-UniRule"/>
</dbReference>
<dbReference type="EC" id="3.1.11.5" evidence="15"/>
<evidence type="ECO:0000256" key="7">
    <source>
        <dbReference type="ARBA" id="ARBA00022839"/>
    </source>
</evidence>
<feature type="domain" description="UvrD-like helicase C-terminal" evidence="18">
    <location>
        <begin position="505"/>
        <end position="780"/>
    </location>
</feature>
<evidence type="ECO:0000256" key="16">
    <source>
        <dbReference type="PROSITE-ProRule" id="PRU00560"/>
    </source>
</evidence>
<dbReference type="PROSITE" id="PS51198">
    <property type="entry name" value="UVRD_HELICASE_ATP_BIND"/>
    <property type="match status" value="1"/>
</dbReference>
<dbReference type="InterPro" id="IPR011604">
    <property type="entry name" value="PDDEXK-like_dom_sf"/>
</dbReference>
<feature type="binding site" evidence="15">
    <location>
        <position position="1091"/>
    </location>
    <ligand>
        <name>Mg(2+)</name>
        <dbReference type="ChEBI" id="CHEBI:18420"/>
    </ligand>
</feature>
<evidence type="ECO:0000256" key="14">
    <source>
        <dbReference type="ARBA" id="ARBA00048988"/>
    </source>
</evidence>